<evidence type="ECO:0000313" key="2">
    <source>
        <dbReference type="EMBL" id="MBB5225602.1"/>
    </source>
</evidence>
<dbReference type="EMBL" id="JACHFQ010000003">
    <property type="protein sequence ID" value="MBB5225602.1"/>
    <property type="molecule type" value="Genomic_DNA"/>
</dbReference>
<evidence type="ECO:0000313" key="3">
    <source>
        <dbReference type="Proteomes" id="UP000518887"/>
    </source>
</evidence>
<name>A0A7W8LLL6_9SPIR</name>
<dbReference type="Proteomes" id="UP000518887">
    <property type="component" value="Unassembled WGS sequence"/>
</dbReference>
<keyword evidence="3" id="KW-1185">Reference proteome</keyword>
<feature type="transmembrane region" description="Helical" evidence="1">
    <location>
        <begin position="92"/>
        <end position="109"/>
    </location>
</feature>
<dbReference type="RefSeq" id="WP_184658049.1">
    <property type="nucleotide sequence ID" value="NZ_CP031518.1"/>
</dbReference>
<evidence type="ECO:0000256" key="1">
    <source>
        <dbReference type="SAM" id="Phobius"/>
    </source>
</evidence>
<gene>
    <name evidence="2" type="ORF">HNP76_000959</name>
</gene>
<keyword evidence="1" id="KW-1133">Transmembrane helix</keyword>
<comment type="caution">
    <text evidence="2">The sequence shown here is derived from an EMBL/GenBank/DDBJ whole genome shotgun (WGS) entry which is preliminary data.</text>
</comment>
<feature type="transmembrane region" description="Helical" evidence="1">
    <location>
        <begin position="168"/>
        <end position="192"/>
    </location>
</feature>
<feature type="transmembrane region" description="Helical" evidence="1">
    <location>
        <begin position="61"/>
        <end position="86"/>
    </location>
</feature>
<sequence length="209" mass="23524">MSERKKIYFYIATNLAMLIPVPGRFAYAIILILLFNLQMAVSTMIFHAIHRMNLSNMRNALLSLTIIALGILYKQLLIIFCPIAALTLSYCIFLPTLASVIIEFFFLNYEQGVKAHIAATMKKSCVMSLFLLFFFFIRDILGYATITFPGWKKIVVIQLPYNPSGTGAGVFLATIPGSLCFMALLLALYIFVAKKINIFLNSPVKQEVK</sequence>
<proteinExistence type="predicted"/>
<organism evidence="2 3">
    <name type="scientific">Treponema ruminis</name>
    <dbReference type="NCBI Taxonomy" id="744515"/>
    <lineage>
        <taxon>Bacteria</taxon>
        <taxon>Pseudomonadati</taxon>
        <taxon>Spirochaetota</taxon>
        <taxon>Spirochaetia</taxon>
        <taxon>Spirochaetales</taxon>
        <taxon>Treponemataceae</taxon>
        <taxon>Treponema</taxon>
    </lineage>
</organism>
<keyword evidence="1" id="KW-0812">Transmembrane</keyword>
<keyword evidence="1" id="KW-0472">Membrane</keyword>
<dbReference type="AlphaFoldDB" id="A0A7W8LLL6"/>
<feature type="transmembrane region" description="Helical" evidence="1">
    <location>
        <begin position="129"/>
        <end position="148"/>
    </location>
</feature>
<accession>A0A7W8LLL6</accession>
<reference evidence="2 3" key="1">
    <citation type="submission" date="2020-08" db="EMBL/GenBank/DDBJ databases">
        <title>Genomic Encyclopedia of Type Strains, Phase IV (KMG-IV): sequencing the most valuable type-strain genomes for metagenomic binning, comparative biology and taxonomic classification.</title>
        <authorList>
            <person name="Goeker M."/>
        </authorList>
    </citation>
    <scope>NUCLEOTIDE SEQUENCE [LARGE SCALE GENOMIC DNA]</scope>
    <source>
        <strain evidence="2 3">DSM 103462</strain>
    </source>
</reference>
<protein>
    <submittedName>
        <fullName evidence="2">Uncharacterized protein</fullName>
    </submittedName>
</protein>